<dbReference type="SUPFAM" id="SSF53098">
    <property type="entry name" value="Ribonuclease H-like"/>
    <property type="match status" value="1"/>
</dbReference>
<evidence type="ECO:0000313" key="3">
    <source>
        <dbReference type="Proteomes" id="UP000821866"/>
    </source>
</evidence>
<organism evidence="2 3">
    <name type="scientific">Rhipicephalus microplus</name>
    <name type="common">Cattle tick</name>
    <name type="synonym">Boophilus microplus</name>
    <dbReference type="NCBI Taxonomy" id="6941"/>
    <lineage>
        <taxon>Eukaryota</taxon>
        <taxon>Metazoa</taxon>
        <taxon>Ecdysozoa</taxon>
        <taxon>Arthropoda</taxon>
        <taxon>Chelicerata</taxon>
        <taxon>Arachnida</taxon>
        <taxon>Acari</taxon>
        <taxon>Parasitiformes</taxon>
        <taxon>Ixodida</taxon>
        <taxon>Ixodoidea</taxon>
        <taxon>Ixodidae</taxon>
        <taxon>Rhipicephalinae</taxon>
        <taxon>Rhipicephalus</taxon>
        <taxon>Boophilus</taxon>
    </lineage>
</organism>
<dbReference type="InterPro" id="IPR003165">
    <property type="entry name" value="Piwi"/>
</dbReference>
<name>A0A9J6EIJ9_RHIMP</name>
<comment type="caution">
    <text evidence="2">The sequence shown here is derived from an EMBL/GenBank/DDBJ whole genome shotgun (WGS) entry which is preliminary data.</text>
</comment>
<feature type="domain" description="Piwi" evidence="1">
    <location>
        <begin position="5"/>
        <end position="201"/>
    </location>
</feature>
<dbReference type="VEuPathDB" id="VectorBase:LOC119161148"/>
<gene>
    <name evidence="2" type="ORF">HPB51_021956</name>
</gene>
<sequence>MQVQVIVIIFPTSRDDRYSAVKRLCCVDMPVPSQVIISNTIGQQQKLRAVTQKIALQINCKLGGELWAVNIPLQNVMVVGVDVYHDVTRGRQSVLGLVASMNRNMTRWFSKCAFQDPGKELVNCLKVALLEALVKYYEVNHCRPDRIFIFRDGVGDGQLKHVDEYEIEQVISAFPCLSPGYNPSIAVVIVQKRINTRIFTKLVSKEDCLSRVVLMELTAELTDVEIVAEATAEQPNEDSAEVDPASTDGAPLPTSAEVIAALALVRRHCSAIAGTGLSLMDRLDYIEDAVVKHASANKKQATLFQ</sequence>
<dbReference type="Gene3D" id="3.40.50.2300">
    <property type="match status" value="1"/>
</dbReference>
<keyword evidence="3" id="KW-1185">Reference proteome</keyword>
<dbReference type="PROSITE" id="PS50822">
    <property type="entry name" value="PIWI"/>
    <property type="match status" value="1"/>
</dbReference>
<dbReference type="InterPro" id="IPR012337">
    <property type="entry name" value="RNaseH-like_sf"/>
</dbReference>
<protein>
    <recommendedName>
        <fullName evidence="1">Piwi domain-containing protein</fullName>
    </recommendedName>
</protein>
<reference evidence="2" key="1">
    <citation type="journal article" date="2020" name="Cell">
        <title>Large-Scale Comparative Analyses of Tick Genomes Elucidate Their Genetic Diversity and Vector Capacities.</title>
        <authorList>
            <consortium name="Tick Genome and Microbiome Consortium (TIGMIC)"/>
            <person name="Jia N."/>
            <person name="Wang J."/>
            <person name="Shi W."/>
            <person name="Du L."/>
            <person name="Sun Y."/>
            <person name="Zhan W."/>
            <person name="Jiang J.F."/>
            <person name="Wang Q."/>
            <person name="Zhang B."/>
            <person name="Ji P."/>
            <person name="Bell-Sakyi L."/>
            <person name="Cui X.M."/>
            <person name="Yuan T.T."/>
            <person name="Jiang B.G."/>
            <person name="Yang W.F."/>
            <person name="Lam T.T."/>
            <person name="Chang Q.C."/>
            <person name="Ding S.J."/>
            <person name="Wang X.J."/>
            <person name="Zhu J.G."/>
            <person name="Ruan X.D."/>
            <person name="Zhao L."/>
            <person name="Wei J.T."/>
            <person name="Ye R.Z."/>
            <person name="Que T.C."/>
            <person name="Du C.H."/>
            <person name="Zhou Y.H."/>
            <person name="Cheng J.X."/>
            <person name="Dai P.F."/>
            <person name="Guo W.B."/>
            <person name="Han X.H."/>
            <person name="Huang E.J."/>
            <person name="Li L.F."/>
            <person name="Wei W."/>
            <person name="Gao Y.C."/>
            <person name="Liu J.Z."/>
            <person name="Shao H.Z."/>
            <person name="Wang X."/>
            <person name="Wang C.C."/>
            <person name="Yang T.C."/>
            <person name="Huo Q.B."/>
            <person name="Li W."/>
            <person name="Chen H.Y."/>
            <person name="Chen S.E."/>
            <person name="Zhou L.G."/>
            <person name="Ni X.B."/>
            <person name="Tian J.H."/>
            <person name="Sheng Y."/>
            <person name="Liu T."/>
            <person name="Pan Y.S."/>
            <person name="Xia L.Y."/>
            <person name="Li J."/>
            <person name="Zhao F."/>
            <person name="Cao W.C."/>
        </authorList>
    </citation>
    <scope>NUCLEOTIDE SEQUENCE</scope>
    <source>
        <strain evidence="2">Rmic-2018</strain>
    </source>
</reference>
<dbReference type="InterPro" id="IPR036397">
    <property type="entry name" value="RNaseH_sf"/>
</dbReference>
<accession>A0A9J6EIJ9</accession>
<evidence type="ECO:0000259" key="1">
    <source>
        <dbReference type="PROSITE" id="PS50822"/>
    </source>
</evidence>
<dbReference type="AlphaFoldDB" id="A0A9J6EIJ9"/>
<evidence type="ECO:0000313" key="2">
    <source>
        <dbReference type="EMBL" id="KAH8034243.1"/>
    </source>
</evidence>
<dbReference type="PANTHER" id="PTHR22891">
    <property type="entry name" value="EUKARYOTIC TRANSLATION INITIATION FACTOR 2C"/>
    <property type="match status" value="1"/>
</dbReference>
<dbReference type="SMART" id="SM00950">
    <property type="entry name" value="Piwi"/>
    <property type="match status" value="1"/>
</dbReference>
<dbReference type="Proteomes" id="UP000821866">
    <property type="component" value="Chromosome 2"/>
</dbReference>
<reference evidence="2" key="2">
    <citation type="submission" date="2021-09" db="EMBL/GenBank/DDBJ databases">
        <authorList>
            <person name="Jia N."/>
            <person name="Wang J."/>
            <person name="Shi W."/>
            <person name="Du L."/>
            <person name="Sun Y."/>
            <person name="Zhan W."/>
            <person name="Jiang J."/>
            <person name="Wang Q."/>
            <person name="Zhang B."/>
            <person name="Ji P."/>
            <person name="Sakyi L.B."/>
            <person name="Cui X."/>
            <person name="Yuan T."/>
            <person name="Jiang B."/>
            <person name="Yang W."/>
            <person name="Lam T.T.-Y."/>
            <person name="Chang Q."/>
            <person name="Ding S."/>
            <person name="Wang X."/>
            <person name="Zhu J."/>
            <person name="Ruan X."/>
            <person name="Zhao L."/>
            <person name="Wei J."/>
            <person name="Que T."/>
            <person name="Du C."/>
            <person name="Cheng J."/>
            <person name="Dai P."/>
            <person name="Han X."/>
            <person name="Huang E."/>
            <person name="Gao Y."/>
            <person name="Liu J."/>
            <person name="Shao H."/>
            <person name="Ye R."/>
            <person name="Li L."/>
            <person name="Wei W."/>
            <person name="Wang X."/>
            <person name="Wang C."/>
            <person name="Huo Q."/>
            <person name="Li W."/>
            <person name="Guo W."/>
            <person name="Chen H."/>
            <person name="Chen S."/>
            <person name="Zhou L."/>
            <person name="Zhou L."/>
            <person name="Ni X."/>
            <person name="Tian J."/>
            <person name="Zhou Y."/>
            <person name="Sheng Y."/>
            <person name="Liu T."/>
            <person name="Pan Y."/>
            <person name="Xia L."/>
            <person name="Li J."/>
            <person name="Zhao F."/>
            <person name="Cao W."/>
        </authorList>
    </citation>
    <scope>NUCLEOTIDE SEQUENCE</scope>
    <source>
        <strain evidence="2">Rmic-2018</strain>
        <tissue evidence="2">Larvae</tissue>
    </source>
</reference>
<dbReference type="EMBL" id="JABSTU010000004">
    <property type="protein sequence ID" value="KAH8034243.1"/>
    <property type="molecule type" value="Genomic_DNA"/>
</dbReference>
<dbReference type="GO" id="GO:0003676">
    <property type="term" value="F:nucleic acid binding"/>
    <property type="evidence" value="ECO:0007669"/>
    <property type="project" value="InterPro"/>
</dbReference>
<proteinExistence type="predicted"/>
<dbReference type="Gene3D" id="3.30.420.10">
    <property type="entry name" value="Ribonuclease H-like superfamily/Ribonuclease H"/>
    <property type="match status" value="1"/>
</dbReference>
<dbReference type="Pfam" id="PF02171">
    <property type="entry name" value="Piwi"/>
    <property type="match status" value="1"/>
</dbReference>